<dbReference type="SMART" id="SM00421">
    <property type="entry name" value="HTH_LUXR"/>
    <property type="match status" value="1"/>
</dbReference>
<comment type="caution">
    <text evidence="5">The sequence shown here is derived from an EMBL/GenBank/DDBJ whole genome shotgun (WGS) entry which is preliminary data.</text>
</comment>
<reference evidence="6" key="1">
    <citation type="submission" date="2018-02" db="EMBL/GenBank/DDBJ databases">
        <title>Genome sequence of Candidatus Liberibacter europaeus.</title>
        <authorList>
            <person name="Frampton R.A."/>
            <person name="Thompson S.M."/>
            <person name="David C."/>
            <person name="Addison S.M."/>
            <person name="Smith G.R."/>
        </authorList>
    </citation>
    <scope>NUCLEOTIDE SEQUENCE [LARGE SCALE GENOMIC DNA]</scope>
</reference>
<evidence type="ECO:0000256" key="3">
    <source>
        <dbReference type="ARBA" id="ARBA00023163"/>
    </source>
</evidence>
<evidence type="ECO:0000313" key="5">
    <source>
        <dbReference type="EMBL" id="PTL86524.1"/>
    </source>
</evidence>
<accession>A0A2T4VXM2</accession>
<feature type="domain" description="HTH luxR-type" evidence="4">
    <location>
        <begin position="167"/>
        <end position="232"/>
    </location>
</feature>
<dbReference type="SUPFAM" id="SSF46894">
    <property type="entry name" value="C-terminal effector domain of the bipartite response regulators"/>
    <property type="match status" value="1"/>
</dbReference>
<dbReference type="AlphaFoldDB" id="A0A2T4VXM2"/>
<evidence type="ECO:0000256" key="1">
    <source>
        <dbReference type="ARBA" id="ARBA00023015"/>
    </source>
</evidence>
<dbReference type="Pfam" id="PF00196">
    <property type="entry name" value="GerE"/>
    <property type="match status" value="1"/>
</dbReference>
<dbReference type="Proteomes" id="UP000240811">
    <property type="component" value="Unassembled WGS sequence"/>
</dbReference>
<sequence>MSENTLTEKKSFSLPELSSRLDVIQNKINARNFVLYTISFVPDFPRRQQLICELNNYDSENSNIPNVLIETYGDEFLCHFNSGLLPIIWNNTQERTIVETSGQFYVRLDGNILPFSGIAFPVRLGFHKNGYIVFTAEYMMLANEIIIETHGACYQVIMDFLSLFKKRSTATRNLTERETSCLQLAGDGYTSEEIAEKLRLSVHTVNAYLGSATVKLDAVNRIQAIAKAIRLGYIC</sequence>
<dbReference type="PROSITE" id="PS00622">
    <property type="entry name" value="HTH_LUXR_1"/>
    <property type="match status" value="1"/>
</dbReference>
<dbReference type="PROSITE" id="PS50043">
    <property type="entry name" value="HTH_LUXR_2"/>
    <property type="match status" value="1"/>
</dbReference>
<dbReference type="PANTHER" id="PTHR44688">
    <property type="entry name" value="DNA-BINDING TRANSCRIPTIONAL ACTIVATOR DEVR_DOSR"/>
    <property type="match status" value="1"/>
</dbReference>
<keyword evidence="1" id="KW-0805">Transcription regulation</keyword>
<dbReference type="InterPro" id="IPR016032">
    <property type="entry name" value="Sig_transdc_resp-reg_C-effctor"/>
</dbReference>
<dbReference type="EMBL" id="PSQJ01000002">
    <property type="protein sequence ID" value="PTL86524.1"/>
    <property type="molecule type" value="Genomic_DNA"/>
</dbReference>
<dbReference type="GO" id="GO:0006355">
    <property type="term" value="P:regulation of DNA-templated transcription"/>
    <property type="evidence" value="ECO:0007669"/>
    <property type="project" value="InterPro"/>
</dbReference>
<dbReference type="GO" id="GO:0003677">
    <property type="term" value="F:DNA binding"/>
    <property type="evidence" value="ECO:0007669"/>
    <property type="project" value="UniProtKB-KW"/>
</dbReference>
<dbReference type="PANTHER" id="PTHR44688:SF16">
    <property type="entry name" value="DNA-BINDING TRANSCRIPTIONAL ACTIVATOR DEVR_DOSR"/>
    <property type="match status" value="1"/>
</dbReference>
<protein>
    <submittedName>
        <fullName evidence="5">Helix-turn-helix transcriptional regulator</fullName>
    </submittedName>
</protein>
<evidence type="ECO:0000259" key="4">
    <source>
        <dbReference type="PROSITE" id="PS50043"/>
    </source>
</evidence>
<dbReference type="Gene3D" id="1.10.10.10">
    <property type="entry name" value="Winged helix-like DNA-binding domain superfamily/Winged helix DNA-binding domain"/>
    <property type="match status" value="1"/>
</dbReference>
<dbReference type="PRINTS" id="PR00038">
    <property type="entry name" value="HTHLUXR"/>
</dbReference>
<dbReference type="CDD" id="cd06170">
    <property type="entry name" value="LuxR_C_like"/>
    <property type="match status" value="1"/>
</dbReference>
<evidence type="ECO:0000313" key="6">
    <source>
        <dbReference type="Proteomes" id="UP000240811"/>
    </source>
</evidence>
<proteinExistence type="predicted"/>
<dbReference type="InterPro" id="IPR036388">
    <property type="entry name" value="WH-like_DNA-bd_sf"/>
</dbReference>
<keyword evidence="2" id="KW-0238">DNA-binding</keyword>
<keyword evidence="3" id="KW-0804">Transcription</keyword>
<organism evidence="5 6">
    <name type="scientific">Candidatus Liberibacter europaeus</name>
    <dbReference type="NCBI Taxonomy" id="744859"/>
    <lineage>
        <taxon>Bacteria</taxon>
        <taxon>Pseudomonadati</taxon>
        <taxon>Pseudomonadota</taxon>
        <taxon>Alphaproteobacteria</taxon>
        <taxon>Hyphomicrobiales</taxon>
        <taxon>Rhizobiaceae</taxon>
        <taxon>Liberibacter</taxon>
    </lineage>
</organism>
<gene>
    <name evidence="5" type="ORF">C4617_01500</name>
</gene>
<dbReference type="InterPro" id="IPR000792">
    <property type="entry name" value="Tscrpt_reg_LuxR_C"/>
</dbReference>
<evidence type="ECO:0000256" key="2">
    <source>
        <dbReference type="ARBA" id="ARBA00023125"/>
    </source>
</evidence>
<name>A0A2T4VXM2_9HYPH</name>